<protein>
    <submittedName>
        <fullName evidence="2">Uncharacterized protein</fullName>
    </submittedName>
</protein>
<dbReference type="RefSeq" id="WP_103237656.1">
    <property type="nucleotide sequence ID" value="NZ_CANRXC010000007.1"/>
</dbReference>
<name>A0A2K4ZAR5_9FIRM</name>
<dbReference type="OrthoDB" id="2066302at2"/>
<reference evidence="2 3" key="1">
    <citation type="submission" date="2018-01" db="EMBL/GenBank/DDBJ databases">
        <authorList>
            <person name="Gaut B.S."/>
            <person name="Morton B.R."/>
            <person name="Clegg M.T."/>
            <person name="Duvall M.R."/>
        </authorList>
    </citation>
    <scope>NUCLEOTIDE SEQUENCE [LARGE SCALE GENOMIC DNA]</scope>
    <source>
        <strain evidence="2">GP69</strain>
    </source>
</reference>
<organism evidence="2 3">
    <name type="scientific">Acetatifactor muris</name>
    <dbReference type="NCBI Taxonomy" id="879566"/>
    <lineage>
        <taxon>Bacteria</taxon>
        <taxon>Bacillati</taxon>
        <taxon>Bacillota</taxon>
        <taxon>Clostridia</taxon>
        <taxon>Lachnospirales</taxon>
        <taxon>Lachnospiraceae</taxon>
        <taxon>Acetatifactor</taxon>
    </lineage>
</organism>
<evidence type="ECO:0000313" key="3">
    <source>
        <dbReference type="Proteomes" id="UP000236311"/>
    </source>
</evidence>
<accession>A0A2K4ZAR5</accession>
<keyword evidence="1" id="KW-0175">Coiled coil</keyword>
<dbReference type="EMBL" id="OFSM01000001">
    <property type="protein sequence ID" value="SOY27543.1"/>
    <property type="molecule type" value="Genomic_DNA"/>
</dbReference>
<dbReference type="Proteomes" id="UP000236311">
    <property type="component" value="Unassembled WGS sequence"/>
</dbReference>
<feature type="coiled-coil region" evidence="1">
    <location>
        <begin position="27"/>
        <end position="78"/>
    </location>
</feature>
<dbReference type="AlphaFoldDB" id="A0A2K4ZAR5"/>
<keyword evidence="3" id="KW-1185">Reference proteome</keyword>
<gene>
    <name evidence="2" type="ORF">AMURIS_00247</name>
</gene>
<proteinExistence type="predicted"/>
<evidence type="ECO:0000256" key="1">
    <source>
        <dbReference type="SAM" id="Coils"/>
    </source>
</evidence>
<evidence type="ECO:0000313" key="2">
    <source>
        <dbReference type="EMBL" id="SOY27543.1"/>
    </source>
</evidence>
<sequence>MNEEMRKMFNAILEEIGRVEEKMDGYLERLEMEVEVLHHEVNACKLESDAVGLLIRRMDQLEQQVGRHEDRLTRLEQKQNKILSMV</sequence>
<dbReference type="SUPFAM" id="SSF57997">
    <property type="entry name" value="Tropomyosin"/>
    <property type="match status" value="1"/>
</dbReference>